<keyword evidence="13" id="KW-1185">Reference proteome</keyword>
<protein>
    <recommendedName>
        <fullName evidence="8">oligopeptidase A</fullName>
        <ecNumber evidence="8">3.4.24.70</ecNumber>
    </recommendedName>
</protein>
<feature type="domain" description="Peptidase M3A/M3B catalytic" evidence="10">
    <location>
        <begin position="235"/>
        <end position="694"/>
    </location>
</feature>
<dbReference type="InterPro" id="IPR034005">
    <property type="entry name" value="M3A_DCP"/>
</dbReference>
<gene>
    <name evidence="12" type="ORF">IXB50_01875</name>
</gene>
<dbReference type="InterPro" id="IPR045666">
    <property type="entry name" value="OpdA_N"/>
</dbReference>
<dbReference type="InterPro" id="IPR024077">
    <property type="entry name" value="Neurolysin/TOP_dom2"/>
</dbReference>
<dbReference type="Pfam" id="PF01432">
    <property type="entry name" value="Peptidase_M3"/>
    <property type="match status" value="1"/>
</dbReference>
<evidence type="ECO:0000259" key="10">
    <source>
        <dbReference type="Pfam" id="PF01432"/>
    </source>
</evidence>
<name>A0A947GF25_9CYAN</name>
<dbReference type="PANTHER" id="PTHR11804">
    <property type="entry name" value="PROTEASE M3 THIMET OLIGOPEPTIDASE-RELATED"/>
    <property type="match status" value="1"/>
</dbReference>
<comment type="caution">
    <text evidence="12">The sequence shown here is derived from an EMBL/GenBank/DDBJ whole genome shotgun (WGS) entry which is preliminary data.</text>
</comment>
<dbReference type="EMBL" id="JADOES010000003">
    <property type="protein sequence ID" value="MBT9314170.1"/>
    <property type="molecule type" value="Genomic_DNA"/>
</dbReference>
<dbReference type="SUPFAM" id="SSF55486">
    <property type="entry name" value="Metalloproteases ('zincins'), catalytic domain"/>
    <property type="match status" value="1"/>
</dbReference>
<dbReference type="InterPro" id="IPR045090">
    <property type="entry name" value="Pept_M3A_M3B"/>
</dbReference>
<dbReference type="EC" id="3.4.24.70" evidence="8"/>
<dbReference type="Gene3D" id="3.40.390.10">
    <property type="entry name" value="Collagenase (Catalytic Domain)"/>
    <property type="match status" value="1"/>
</dbReference>
<dbReference type="PANTHER" id="PTHR11804:SF83">
    <property type="entry name" value="LD37516P"/>
    <property type="match status" value="1"/>
</dbReference>
<evidence type="ECO:0000313" key="13">
    <source>
        <dbReference type="Proteomes" id="UP000717364"/>
    </source>
</evidence>
<dbReference type="CDD" id="cd06456">
    <property type="entry name" value="M3A_DCP"/>
    <property type="match status" value="1"/>
</dbReference>
<keyword evidence="5 9" id="KW-0862">Zinc</keyword>
<dbReference type="GO" id="GO:0006508">
    <property type="term" value="P:proteolysis"/>
    <property type="evidence" value="ECO:0007669"/>
    <property type="project" value="UniProtKB-KW"/>
</dbReference>
<dbReference type="GO" id="GO:0046872">
    <property type="term" value="F:metal ion binding"/>
    <property type="evidence" value="ECO:0007669"/>
    <property type="project" value="UniProtKB-UniRule"/>
</dbReference>
<dbReference type="Pfam" id="PF19310">
    <property type="entry name" value="TOP_N"/>
    <property type="match status" value="1"/>
</dbReference>
<dbReference type="InterPro" id="IPR001567">
    <property type="entry name" value="Pept_M3A_M3B_dom"/>
</dbReference>
<comment type="cofactor">
    <cofactor evidence="9">
        <name>Zn(2+)</name>
        <dbReference type="ChEBI" id="CHEBI:29105"/>
    </cofactor>
    <text evidence="9">Binds 1 zinc ion.</text>
</comment>
<evidence type="ECO:0000256" key="5">
    <source>
        <dbReference type="ARBA" id="ARBA00022833"/>
    </source>
</evidence>
<dbReference type="Gene3D" id="1.10.1370.10">
    <property type="entry name" value="Neurolysin, domain 3"/>
    <property type="match status" value="1"/>
</dbReference>
<reference evidence="12" key="2">
    <citation type="journal article" date="2021" name="Mar. Drugs">
        <title>Genome Reduction and Secondary Metabolism of the Marine Sponge-Associated Cyanobacterium Leptothoe.</title>
        <authorList>
            <person name="Konstantinou D."/>
            <person name="Popin R.V."/>
            <person name="Fewer D.P."/>
            <person name="Sivonen K."/>
            <person name="Gkelis S."/>
        </authorList>
    </citation>
    <scope>NUCLEOTIDE SEQUENCE</scope>
    <source>
        <strain evidence="12">TAU-MAC 1115</strain>
    </source>
</reference>
<evidence type="ECO:0000256" key="4">
    <source>
        <dbReference type="ARBA" id="ARBA00022801"/>
    </source>
</evidence>
<dbReference type="GO" id="GO:0004222">
    <property type="term" value="F:metalloendopeptidase activity"/>
    <property type="evidence" value="ECO:0007669"/>
    <property type="project" value="UniProtKB-EC"/>
</dbReference>
<evidence type="ECO:0000256" key="7">
    <source>
        <dbReference type="ARBA" id="ARBA00024603"/>
    </source>
</evidence>
<dbReference type="InterPro" id="IPR024079">
    <property type="entry name" value="MetalloPept_cat_dom_sf"/>
</dbReference>
<proteinExistence type="inferred from homology"/>
<comment type="catalytic activity">
    <reaction evidence="7">
        <text>Hydrolysis of oligopeptides, with broad specificity. Gly or Ala commonly occur as P1 or P1' residues, but more distant residues are also important, as is shown by the fact that Z-Gly-Pro-Gly-|-Gly-Pro-Ala is cleaved, but not Z-(Gly)(5).</text>
        <dbReference type="EC" id="3.4.24.70"/>
    </reaction>
</comment>
<evidence type="ECO:0000313" key="12">
    <source>
        <dbReference type="EMBL" id="MBT9314170.1"/>
    </source>
</evidence>
<dbReference type="RefSeq" id="WP_215607245.1">
    <property type="nucleotide sequence ID" value="NZ_JADOES010000003.1"/>
</dbReference>
<accession>A0A947GF25</accession>
<evidence type="ECO:0000256" key="2">
    <source>
        <dbReference type="ARBA" id="ARBA00022670"/>
    </source>
</evidence>
<evidence type="ECO:0000256" key="6">
    <source>
        <dbReference type="ARBA" id="ARBA00023049"/>
    </source>
</evidence>
<keyword evidence="4 9" id="KW-0378">Hydrolase</keyword>
<feature type="domain" description="Oligopeptidase A N-terminal" evidence="11">
    <location>
        <begin position="36"/>
        <end position="154"/>
    </location>
</feature>
<evidence type="ECO:0000256" key="8">
    <source>
        <dbReference type="ARBA" id="ARBA00026100"/>
    </source>
</evidence>
<evidence type="ECO:0000256" key="1">
    <source>
        <dbReference type="ARBA" id="ARBA00006040"/>
    </source>
</evidence>
<sequence length="698" mass="77818">MTTATTSAPAATNPFLLGHGLPPFDQFQPDQVEPAVTQLLSDLTTALEALEKSMTPTWNGLAAPLTKISERLGWTWGVLGHLMGVKNSSELRTAYEAVQPSLVQFANRLSQSKAFYQGFKELSKDTILSPAQRRIVDAAIRDAELSGVGLEGDVKEKFNQIQQQLAELSTQFSNHVLDATKAFSLTLTSQDDIVGLPPSLLSLAAQAARDADEDNATAESGPWRITLDIPSYGPFLKHSRRRDLREKLYRAYVSRAASGDLNNSPLIDKTLTLRKQQAQLLGFDTYADLSIARKMAPSVAAVETLMEELRIASYDAAVKELDDLKAFAQRQNAAEANDLKQWDIPFWAERMREIEFDLNDEELRPYFPLPQVLNGLFELASRLFGVTITAADGQAPVWHQDVRYFAIADASGNPVAYFYLDPFSRPAEKRGGAWMDECIVRSHTDPNQPARLPVAYLVCNQSPPIDDQPSLMTFREVETLFHEFGHGLQHMLTRVDYPGAAGINNVEWDAVELPSQFMENWCYDRSTLFKMARHYETGAPLPEDDYQKLLAARNFMTGNAILRQVNFGWLDIELHARYQPDGSESIWDVRDRLAQKTTLLPPLAEDAFLCSFGHIFAGGYAAGYYSYFWAEVLSADAFAAFEEAGIDNEAAVQATGQRFRDTVLALGGSRHPMEVFQSFRGRQPTTDALLRHRGLTVA</sequence>
<dbReference type="FunFam" id="3.40.390.10:FF:000009">
    <property type="entry name" value="Oligopeptidase A"/>
    <property type="match status" value="1"/>
</dbReference>
<evidence type="ECO:0000259" key="11">
    <source>
        <dbReference type="Pfam" id="PF19310"/>
    </source>
</evidence>
<evidence type="ECO:0000256" key="3">
    <source>
        <dbReference type="ARBA" id="ARBA00022723"/>
    </source>
</evidence>
<dbReference type="AlphaFoldDB" id="A0A947GF25"/>
<keyword evidence="6 9" id="KW-0482">Metalloprotease</keyword>
<comment type="similarity">
    <text evidence="1 9">Belongs to the peptidase M3 family.</text>
</comment>
<dbReference type="Proteomes" id="UP000717364">
    <property type="component" value="Unassembled WGS sequence"/>
</dbReference>
<dbReference type="GO" id="GO:0006518">
    <property type="term" value="P:peptide metabolic process"/>
    <property type="evidence" value="ECO:0007669"/>
    <property type="project" value="TreeGrafter"/>
</dbReference>
<dbReference type="GO" id="GO:0005829">
    <property type="term" value="C:cytosol"/>
    <property type="evidence" value="ECO:0007669"/>
    <property type="project" value="UniProtKB-ARBA"/>
</dbReference>
<evidence type="ECO:0000256" key="9">
    <source>
        <dbReference type="RuleBase" id="RU003435"/>
    </source>
</evidence>
<reference evidence="12" key="1">
    <citation type="submission" date="2020-11" db="EMBL/GenBank/DDBJ databases">
        <authorList>
            <person name="Konstantinou D."/>
            <person name="Gkelis S."/>
            <person name="Popin R."/>
            <person name="Fewer D."/>
            <person name="Sivonen K."/>
        </authorList>
    </citation>
    <scope>NUCLEOTIDE SEQUENCE</scope>
    <source>
        <strain evidence="12">TAU-MAC 1115</strain>
    </source>
</reference>
<organism evidence="12 13">
    <name type="scientific">Leptothoe spongobia TAU-MAC 1115</name>
    <dbReference type="NCBI Taxonomy" id="1967444"/>
    <lineage>
        <taxon>Bacteria</taxon>
        <taxon>Bacillati</taxon>
        <taxon>Cyanobacteriota</taxon>
        <taxon>Cyanophyceae</taxon>
        <taxon>Nodosilineales</taxon>
        <taxon>Cymatolegaceae</taxon>
        <taxon>Leptothoe</taxon>
        <taxon>Leptothoe spongobia</taxon>
    </lineage>
</organism>
<keyword evidence="2 9" id="KW-0645">Protease</keyword>
<keyword evidence="3 9" id="KW-0479">Metal-binding</keyword>